<dbReference type="VEuPathDB" id="FungiDB:F503_00567"/>
<feature type="compositionally biased region" description="Basic and acidic residues" evidence="1">
    <location>
        <begin position="499"/>
        <end position="509"/>
    </location>
</feature>
<sequence>MPAMPPPLPLSSPGGQGAVDRLTTFFLGKFQETKKTSELSALQCSTQLKFEAAEKLLDEHSTTIAGLHSEVQSFWDKAPSFFLHKFSAQLDSLSATRSEKGELALSRLEHKVDDEVRNLGDQVAGLSTKLAVSTASTSASVEDLARKVDVGGETAAENLRRCDNEFRSKIARLESVLETNKTEAAIGHDKISKTFQEASRRLQSKIDSLELTVMRQSEELTGQCDKIERMEKGLQQLSQMSFSQEKAHSSMAKMLSAQGDELSKLSTHATRPTTPVRRSPRTVHYPSSRGHIASTLLSPSSQWPHVPRAGTNVPTVCENEDECEDDGEIGTTTKALPAPTIHAPSTTPLSRPNEQSVATHADANRKRSYEKTQQQNTLEVQQPAKRPRPKKQAAPHNGSVLATANKTHPPGPQQFLDDSPIQRGTAVIERPSERPSETKKPLAAKRKAVAKIAEPIPELPEETSSALVSKSSTAPKAPGEATHTSPRKPEQSQAQAGPDNKRPPDSAAQRREKTMAFMMHVRQYALEFMDTPPRSERQFIWQFIEGIPDPDWSSFFQKKLLEMHPSAVRPSLGIRAKHAINFDSGLAWRHVLEVIRSLQPPRPAS</sequence>
<evidence type="ECO:0000313" key="2">
    <source>
        <dbReference type="EMBL" id="EPE07845.1"/>
    </source>
</evidence>
<protein>
    <submittedName>
        <fullName evidence="2">Uncharacterized protein</fullName>
    </submittedName>
</protein>
<proteinExistence type="predicted"/>
<dbReference type="HOGENOM" id="CLU_451331_0_0_1"/>
<dbReference type="AlphaFoldDB" id="S3D3D9"/>
<dbReference type="Proteomes" id="UP000016923">
    <property type="component" value="Unassembled WGS sequence"/>
</dbReference>
<reference evidence="2 3" key="1">
    <citation type="journal article" date="2013" name="BMC Genomics">
        <title>The genome and transcriptome of the pine saprophyte Ophiostoma piceae, and a comparison with the bark beetle-associated pine pathogen Grosmannia clavigera.</title>
        <authorList>
            <person name="Haridas S."/>
            <person name="Wang Y."/>
            <person name="Lim L."/>
            <person name="Massoumi Alamouti S."/>
            <person name="Jackman S."/>
            <person name="Docking R."/>
            <person name="Robertson G."/>
            <person name="Birol I."/>
            <person name="Bohlmann J."/>
            <person name="Breuil C."/>
        </authorList>
    </citation>
    <scope>NUCLEOTIDE SEQUENCE [LARGE SCALE GENOMIC DNA]</scope>
    <source>
        <strain evidence="2 3">UAMH 11346</strain>
    </source>
</reference>
<feature type="compositionally biased region" description="Polar residues" evidence="1">
    <location>
        <begin position="343"/>
        <end position="358"/>
    </location>
</feature>
<dbReference type="OrthoDB" id="5221234at2759"/>
<evidence type="ECO:0000313" key="3">
    <source>
        <dbReference type="Proteomes" id="UP000016923"/>
    </source>
</evidence>
<accession>S3D3D9</accession>
<feature type="compositionally biased region" description="Polar residues" evidence="1">
    <location>
        <begin position="462"/>
        <end position="474"/>
    </location>
</feature>
<dbReference type="EMBL" id="KE148150">
    <property type="protein sequence ID" value="EPE07845.1"/>
    <property type="molecule type" value="Genomic_DNA"/>
</dbReference>
<feature type="region of interest" description="Disordered" evidence="1">
    <location>
        <begin position="263"/>
        <end position="509"/>
    </location>
</feature>
<organism evidence="2 3">
    <name type="scientific">Ophiostoma piceae (strain UAMH 11346)</name>
    <name type="common">Sap stain fungus</name>
    <dbReference type="NCBI Taxonomy" id="1262450"/>
    <lineage>
        <taxon>Eukaryota</taxon>
        <taxon>Fungi</taxon>
        <taxon>Dikarya</taxon>
        <taxon>Ascomycota</taxon>
        <taxon>Pezizomycotina</taxon>
        <taxon>Sordariomycetes</taxon>
        <taxon>Sordariomycetidae</taxon>
        <taxon>Ophiostomatales</taxon>
        <taxon>Ophiostomataceae</taxon>
        <taxon>Ophiostoma</taxon>
    </lineage>
</organism>
<name>S3D3D9_OPHP1</name>
<evidence type="ECO:0000256" key="1">
    <source>
        <dbReference type="SAM" id="MobiDB-lite"/>
    </source>
</evidence>
<feature type="compositionally biased region" description="Acidic residues" evidence="1">
    <location>
        <begin position="318"/>
        <end position="328"/>
    </location>
</feature>
<feature type="compositionally biased region" description="Basic and acidic residues" evidence="1">
    <location>
        <begin position="430"/>
        <end position="440"/>
    </location>
</feature>
<feature type="compositionally biased region" description="Polar residues" evidence="1">
    <location>
        <begin position="371"/>
        <end position="380"/>
    </location>
</feature>
<keyword evidence="3" id="KW-1185">Reference proteome</keyword>
<gene>
    <name evidence="2" type="ORF">F503_00567</name>
</gene>